<keyword evidence="1" id="KW-0472">Membrane</keyword>
<protein>
    <recommendedName>
        <fullName evidence="4">DUF975 family protein</fullName>
    </recommendedName>
</protein>
<dbReference type="EMBL" id="JASHIF010000034">
    <property type="protein sequence ID" value="MDI9862591.1"/>
    <property type="molecule type" value="Genomic_DNA"/>
</dbReference>
<evidence type="ECO:0000256" key="1">
    <source>
        <dbReference type="SAM" id="Phobius"/>
    </source>
</evidence>
<keyword evidence="3" id="KW-1185">Reference proteome</keyword>
<accession>A0ABT6YG70</accession>
<name>A0ABT6YG70_9BACT</name>
<dbReference type="RefSeq" id="WP_283346826.1">
    <property type="nucleotide sequence ID" value="NZ_JASHIF010000034.1"/>
</dbReference>
<gene>
    <name evidence="2" type="ORF">QM524_25420</name>
</gene>
<proteinExistence type="predicted"/>
<sequence>MTDKREYQSKGKLLLRVILSPFIFLYGCILLIAFTFFPLPMLVLLSILGIVCEPFIWLLRVSGVEVESIEPFFDYPNQSKMMGHFIGLTIYIWSPFFMTYWFIKYAVIYNANIPHTKNFR</sequence>
<evidence type="ECO:0000313" key="3">
    <source>
        <dbReference type="Proteomes" id="UP001236507"/>
    </source>
</evidence>
<feature type="transmembrane region" description="Helical" evidence="1">
    <location>
        <begin position="13"/>
        <end position="36"/>
    </location>
</feature>
<organism evidence="2 3">
    <name type="scientific">Flectobacillus roseus</name>
    <dbReference type="NCBI Taxonomy" id="502259"/>
    <lineage>
        <taxon>Bacteria</taxon>
        <taxon>Pseudomonadati</taxon>
        <taxon>Bacteroidota</taxon>
        <taxon>Cytophagia</taxon>
        <taxon>Cytophagales</taxon>
        <taxon>Flectobacillaceae</taxon>
        <taxon>Flectobacillus</taxon>
    </lineage>
</organism>
<keyword evidence="1" id="KW-1133">Transmembrane helix</keyword>
<evidence type="ECO:0000313" key="2">
    <source>
        <dbReference type="EMBL" id="MDI9862591.1"/>
    </source>
</evidence>
<dbReference type="Proteomes" id="UP001236507">
    <property type="component" value="Unassembled WGS sequence"/>
</dbReference>
<keyword evidence="1" id="KW-0812">Transmembrane</keyword>
<feature type="transmembrane region" description="Helical" evidence="1">
    <location>
        <begin position="82"/>
        <end position="103"/>
    </location>
</feature>
<reference evidence="2 3" key="1">
    <citation type="submission" date="2023-05" db="EMBL/GenBank/DDBJ databases">
        <title>Novel species of genus Flectobacillus isolated from stream in China.</title>
        <authorList>
            <person name="Lu H."/>
        </authorList>
    </citation>
    <scope>NUCLEOTIDE SEQUENCE [LARGE SCALE GENOMIC DNA]</scope>
    <source>
        <strain evidence="2 3">KCTC 42575</strain>
    </source>
</reference>
<dbReference type="PROSITE" id="PS51257">
    <property type="entry name" value="PROKAR_LIPOPROTEIN"/>
    <property type="match status" value="1"/>
</dbReference>
<comment type="caution">
    <text evidence="2">The sequence shown here is derived from an EMBL/GenBank/DDBJ whole genome shotgun (WGS) entry which is preliminary data.</text>
</comment>
<evidence type="ECO:0008006" key="4">
    <source>
        <dbReference type="Google" id="ProtNLM"/>
    </source>
</evidence>